<dbReference type="Pfam" id="PF12937">
    <property type="entry name" value="F-box-like"/>
    <property type="match status" value="1"/>
</dbReference>
<dbReference type="OMA" id="TSFDMAP"/>
<dbReference type="STRING" id="1064592.G0VKA8"/>
<dbReference type="SUPFAM" id="SSF81383">
    <property type="entry name" value="F-box domain"/>
    <property type="match status" value="1"/>
</dbReference>
<dbReference type="RefSeq" id="XP_003678284.1">
    <property type="nucleotide sequence ID" value="XM_003678236.1"/>
</dbReference>
<dbReference type="FunCoup" id="G0VKA8">
    <property type="interactions" value="46"/>
</dbReference>
<evidence type="ECO:0000259" key="1">
    <source>
        <dbReference type="PROSITE" id="PS50181"/>
    </source>
</evidence>
<dbReference type="InterPro" id="IPR036047">
    <property type="entry name" value="F-box-like_dom_sf"/>
</dbReference>
<reference key="2">
    <citation type="submission" date="2011-08" db="EMBL/GenBank/DDBJ databases">
        <title>Genome sequence of Naumovozyma castellii.</title>
        <authorList>
            <person name="Gordon J.L."/>
            <person name="Armisen D."/>
            <person name="Proux-Wera E."/>
            <person name="OhEigeartaigh S.S."/>
            <person name="Byrne K.P."/>
            <person name="Wolfe K.H."/>
        </authorList>
    </citation>
    <scope>NUCLEOTIDE SEQUENCE</scope>
    <source>
        <strain>Type strain:CBS 4309</strain>
    </source>
</reference>
<dbReference type="Proteomes" id="UP000001640">
    <property type="component" value="Chromosome 9"/>
</dbReference>
<proteinExistence type="predicted"/>
<dbReference type="AlphaFoldDB" id="G0VKA8"/>
<dbReference type="InParanoid" id="G0VKA8"/>
<name>G0VKA8_NAUCA</name>
<dbReference type="PROSITE" id="PS50181">
    <property type="entry name" value="FBOX"/>
    <property type="match status" value="1"/>
</dbReference>
<dbReference type="SMART" id="SM00256">
    <property type="entry name" value="FBOX"/>
    <property type="match status" value="1"/>
</dbReference>
<dbReference type="GO" id="GO:0006511">
    <property type="term" value="P:ubiquitin-dependent protein catabolic process"/>
    <property type="evidence" value="ECO:0007669"/>
    <property type="project" value="EnsemblFungi"/>
</dbReference>
<dbReference type="KEGG" id="ncs:NCAS_0I02740"/>
<dbReference type="InterPro" id="IPR001810">
    <property type="entry name" value="F-box_dom"/>
</dbReference>
<dbReference type="HOGENOM" id="CLU_020929_0_0_1"/>
<dbReference type="OrthoDB" id="2852960at2759"/>
<protein>
    <recommendedName>
        <fullName evidence="1">F-box domain-containing protein</fullName>
    </recommendedName>
</protein>
<evidence type="ECO:0000313" key="3">
    <source>
        <dbReference type="Proteomes" id="UP000001640"/>
    </source>
</evidence>
<keyword evidence="3" id="KW-1185">Reference proteome</keyword>
<evidence type="ECO:0000313" key="2">
    <source>
        <dbReference type="EMBL" id="CCC71942.1"/>
    </source>
</evidence>
<sequence length="607" mass="71638">MKHRLSIYDTVDSHFPLAKLPDELVSEIFSHLPQRDRLNLTLLSKKYYPIAIKLIYKRIYLNDSNVVTSDFMNLAINWTLLNIPSNLVEEQSRLIANNKLTKLISTFESNRYILESVEWIRINWDLDSILQKKILSLLCAHGKTLKRLENVTDPSCNDIIAMGQESRHNLLSFDMAPPNPLPELSVSSNYIPNLTKYLTQRMSTNLSYMTLFMDPIKLFNQLYPLKNKLQIIDLKLHWRREFYNLPLTSPNKSIKLRKLSDVFDVRSLKTLTIISWNEVLLPREVDMLKECKEFIYLNDLSLISIRQDVNILVELFSNLKNLKRLKMDFLEDYIPESTNSQIFLSILLNCKKLQFMDLRFENIDLPIINIDETQSKFKLIQKCFCLQCNKTFNNILKNKIFHFDEDYDLKDVNDIAAKDIYKMMRYFSLLPYSKACDNYPSVRTQPMNLEQFTIHANDNLLNYRKSRSQLVKLEKPKRRPVFINLEGEEEEHDDDDDEEDIEMDDIDEFKLPHEPLTKEDIIDCYHAMIHHYKNTYVTFLKGFPELRFLMLNDIPSIIIEEDRERIFEPVFYHNDYTTNLTGWSLTSKKQLSNSDPNGTMARKAIVS</sequence>
<dbReference type="GO" id="GO:0019005">
    <property type="term" value="C:SCF ubiquitin ligase complex"/>
    <property type="evidence" value="ECO:0007669"/>
    <property type="project" value="EnsemblFungi"/>
</dbReference>
<gene>
    <name evidence="2" type="primary">NCAS0I02740</name>
    <name evidence="2" type="ordered locus">NCAS_0I02740</name>
</gene>
<organism evidence="2 3">
    <name type="scientific">Naumovozyma castellii</name>
    <name type="common">Yeast</name>
    <name type="synonym">Saccharomyces castellii</name>
    <dbReference type="NCBI Taxonomy" id="27288"/>
    <lineage>
        <taxon>Eukaryota</taxon>
        <taxon>Fungi</taxon>
        <taxon>Dikarya</taxon>
        <taxon>Ascomycota</taxon>
        <taxon>Saccharomycotina</taxon>
        <taxon>Saccharomycetes</taxon>
        <taxon>Saccharomycetales</taxon>
        <taxon>Saccharomycetaceae</taxon>
        <taxon>Naumovozyma</taxon>
    </lineage>
</organism>
<dbReference type="CDD" id="cd22143">
    <property type="entry name" value="F-box_ScMDM30-like"/>
    <property type="match status" value="1"/>
</dbReference>
<dbReference type="EMBL" id="HE576760">
    <property type="protein sequence ID" value="CCC71942.1"/>
    <property type="molecule type" value="Genomic_DNA"/>
</dbReference>
<dbReference type="GeneID" id="96905629"/>
<feature type="domain" description="F-box" evidence="1">
    <location>
        <begin position="14"/>
        <end position="59"/>
    </location>
</feature>
<dbReference type="eggNOG" id="ENOG502QRGQ">
    <property type="taxonomic scope" value="Eukaryota"/>
</dbReference>
<dbReference type="Gene3D" id="1.20.1280.50">
    <property type="match status" value="1"/>
</dbReference>
<accession>G0VKA8</accession>
<reference evidence="2 3" key="1">
    <citation type="journal article" date="2011" name="Proc. Natl. Acad. Sci. U.S.A.">
        <title>Evolutionary erosion of yeast sex chromosomes by mating-type switching accidents.</title>
        <authorList>
            <person name="Gordon J.L."/>
            <person name="Armisen D."/>
            <person name="Proux-Wera E."/>
            <person name="Oheigeartaigh S.S."/>
            <person name="Byrne K.P."/>
            <person name="Wolfe K.H."/>
        </authorList>
    </citation>
    <scope>NUCLEOTIDE SEQUENCE [LARGE SCALE GENOMIC DNA]</scope>
    <source>
        <strain evidence="3">ATCC 76901 / BCRC 22586 / CBS 4309 / NBRC 1992 / NRRL Y-12630</strain>
    </source>
</reference>